<reference evidence="5" key="1">
    <citation type="journal article" date="2017" name="Nat. Commun.">
        <title>The asparagus genome sheds light on the origin and evolution of a young Y chromosome.</title>
        <authorList>
            <person name="Harkess A."/>
            <person name="Zhou J."/>
            <person name="Xu C."/>
            <person name="Bowers J.E."/>
            <person name="Van der Hulst R."/>
            <person name="Ayyampalayam S."/>
            <person name="Mercati F."/>
            <person name="Riccardi P."/>
            <person name="McKain M.R."/>
            <person name="Kakrana A."/>
            <person name="Tang H."/>
            <person name="Ray J."/>
            <person name="Groenendijk J."/>
            <person name="Arikit S."/>
            <person name="Mathioni S.M."/>
            <person name="Nakano M."/>
            <person name="Shan H."/>
            <person name="Telgmann-Rauber A."/>
            <person name="Kanno A."/>
            <person name="Yue Z."/>
            <person name="Chen H."/>
            <person name="Li W."/>
            <person name="Chen Y."/>
            <person name="Xu X."/>
            <person name="Zhang Y."/>
            <person name="Luo S."/>
            <person name="Chen H."/>
            <person name="Gao J."/>
            <person name="Mao Z."/>
            <person name="Pires J.C."/>
            <person name="Luo M."/>
            <person name="Kudrna D."/>
            <person name="Wing R.A."/>
            <person name="Meyers B.C."/>
            <person name="Yi K."/>
            <person name="Kong H."/>
            <person name="Lavrijsen P."/>
            <person name="Sunseri F."/>
            <person name="Falavigna A."/>
            <person name="Ye Y."/>
            <person name="Leebens-Mack J.H."/>
            <person name="Chen G."/>
        </authorList>
    </citation>
    <scope>NUCLEOTIDE SEQUENCE [LARGE SCALE GENOMIC DNA]</scope>
    <source>
        <strain evidence="5">cv. DH0086</strain>
    </source>
</reference>
<dbReference type="CDD" id="cd06257">
    <property type="entry name" value="DnaJ"/>
    <property type="match status" value="1"/>
</dbReference>
<dbReference type="PROSITE" id="PS50076">
    <property type="entry name" value="DNAJ_2"/>
    <property type="match status" value="1"/>
</dbReference>
<protein>
    <recommendedName>
        <fullName evidence="3">J domain-containing protein</fullName>
    </recommendedName>
</protein>
<feature type="region of interest" description="Disordered" evidence="1">
    <location>
        <begin position="354"/>
        <end position="377"/>
    </location>
</feature>
<dbReference type="InterPro" id="IPR001623">
    <property type="entry name" value="DnaJ_domain"/>
</dbReference>
<dbReference type="Proteomes" id="UP000243459">
    <property type="component" value="Chromosome 1"/>
</dbReference>
<sequence>MHSSTLFLHTATPSFISNPSKSNTKNTKFRNNNFSIRKASTSSSSWISELDLYELLGVESSSDQLEIKKAYRALQKRCHPDIAGPAGHDMAIVLNEVYSLLSDPNSRSLYDQEQAKLSEFRGYSGKPLYSTWFGSENEQRAVFVDEVKCVGCLKCALYAKNTFAIESVYGRARVIGQWADPEDKILDAIQICPVDCISIVERSNLAALEFLMSKQPRGNVRMTGGGNTGGVRVSNIFAEVNKFQTRFEEMKDKASKTKSKESDLQRESRVSAVQGIRCFSNWWYWQSPSSESETSLNMIHIPQEYTQTNTEKLREAVRKMKSQENARPANSSMNFKHSDEYWTPVLSLPSPVDNLSSITSSSEPSPNTLLEDSQKDQRSETVIRSKWTLMSLRVPLTMAALSAMIVGNRGAENTSQAINNHIGGSVALEVVNSFEMQVVLAGITWFVIGMGIIGMLDILGIKGAFRRQ</sequence>
<name>A0A5P1FSR5_ASPOF</name>
<dbReference type="OMA" id="QWADSEH"/>
<dbReference type="PRINTS" id="PR00625">
    <property type="entry name" value="JDOMAIN"/>
</dbReference>
<proteinExistence type="predicted"/>
<dbReference type="SUPFAM" id="SSF54862">
    <property type="entry name" value="4Fe-4S ferredoxins"/>
    <property type="match status" value="1"/>
</dbReference>
<dbReference type="Gene3D" id="1.10.287.110">
    <property type="entry name" value="DnaJ domain"/>
    <property type="match status" value="1"/>
</dbReference>
<evidence type="ECO:0000256" key="2">
    <source>
        <dbReference type="SAM" id="Phobius"/>
    </source>
</evidence>
<evidence type="ECO:0000313" key="4">
    <source>
        <dbReference type="EMBL" id="ONK79761.1"/>
    </source>
</evidence>
<accession>A0A5P1FSR5</accession>
<dbReference type="PANTHER" id="PTHR45295:SF1">
    <property type="entry name" value="CHAPERONE PROTEIN DNAJ C76, CHLOROPLASTIC"/>
    <property type="match status" value="1"/>
</dbReference>
<keyword evidence="2" id="KW-1133">Transmembrane helix</keyword>
<dbReference type="SUPFAM" id="SSF46565">
    <property type="entry name" value="Chaperone J-domain"/>
    <property type="match status" value="1"/>
</dbReference>
<dbReference type="OrthoDB" id="376357at2759"/>
<feature type="transmembrane region" description="Helical" evidence="2">
    <location>
        <begin position="438"/>
        <end position="459"/>
    </location>
</feature>
<evidence type="ECO:0000313" key="5">
    <source>
        <dbReference type="Proteomes" id="UP000243459"/>
    </source>
</evidence>
<dbReference type="EMBL" id="CM007381">
    <property type="protein sequence ID" value="ONK79761.1"/>
    <property type="molecule type" value="Genomic_DNA"/>
</dbReference>
<keyword evidence="2" id="KW-0472">Membrane</keyword>
<keyword evidence="2" id="KW-0812">Transmembrane</keyword>
<evidence type="ECO:0000256" key="1">
    <source>
        <dbReference type="SAM" id="MobiDB-lite"/>
    </source>
</evidence>
<dbReference type="Pfam" id="PF13370">
    <property type="entry name" value="Fer4_13"/>
    <property type="match status" value="1"/>
</dbReference>
<dbReference type="GO" id="GO:0009507">
    <property type="term" value="C:chloroplast"/>
    <property type="evidence" value="ECO:0007669"/>
    <property type="project" value="EnsemblPlants"/>
</dbReference>
<dbReference type="GO" id="GO:0005783">
    <property type="term" value="C:endoplasmic reticulum"/>
    <property type="evidence" value="ECO:0007669"/>
    <property type="project" value="UniProtKB-ARBA"/>
</dbReference>
<dbReference type="Gramene" id="ONK79761">
    <property type="protein sequence ID" value="ONK79761"/>
    <property type="gene ID" value="A4U43_C01F9800"/>
</dbReference>
<dbReference type="InterPro" id="IPR036869">
    <property type="entry name" value="J_dom_sf"/>
</dbReference>
<feature type="compositionally biased region" description="Low complexity" evidence="1">
    <location>
        <begin position="356"/>
        <end position="365"/>
    </location>
</feature>
<dbReference type="Gene3D" id="3.30.70.20">
    <property type="match status" value="1"/>
</dbReference>
<keyword evidence="5" id="KW-1185">Reference proteome</keyword>
<evidence type="ECO:0000259" key="3">
    <source>
        <dbReference type="PROSITE" id="PS50076"/>
    </source>
</evidence>
<dbReference type="AlphaFoldDB" id="A0A5P1FSR5"/>
<dbReference type="PANTHER" id="PTHR45295">
    <property type="entry name" value="CHAPERONE PROTEIN DNAJ C76, CHLOROPLASTIC"/>
    <property type="match status" value="1"/>
</dbReference>
<gene>
    <name evidence="4" type="ORF">A4U43_C01F9800</name>
</gene>
<feature type="domain" description="J" evidence="3">
    <location>
        <begin position="51"/>
        <end position="114"/>
    </location>
</feature>
<dbReference type="Pfam" id="PF00226">
    <property type="entry name" value="DnaJ"/>
    <property type="match status" value="1"/>
</dbReference>
<organism evidence="4 5">
    <name type="scientific">Asparagus officinalis</name>
    <name type="common">Garden asparagus</name>
    <dbReference type="NCBI Taxonomy" id="4686"/>
    <lineage>
        <taxon>Eukaryota</taxon>
        <taxon>Viridiplantae</taxon>
        <taxon>Streptophyta</taxon>
        <taxon>Embryophyta</taxon>
        <taxon>Tracheophyta</taxon>
        <taxon>Spermatophyta</taxon>
        <taxon>Magnoliopsida</taxon>
        <taxon>Liliopsida</taxon>
        <taxon>Asparagales</taxon>
        <taxon>Asparagaceae</taxon>
        <taxon>Asparagoideae</taxon>
        <taxon>Asparagus</taxon>
    </lineage>
</organism>
<dbReference type="SMART" id="SM00271">
    <property type="entry name" value="DnaJ"/>
    <property type="match status" value="1"/>
</dbReference>